<dbReference type="PROSITE" id="PS51125">
    <property type="entry name" value="NHL"/>
    <property type="match status" value="1"/>
</dbReference>
<evidence type="ECO:0000256" key="1">
    <source>
        <dbReference type="ARBA" id="ARBA00022737"/>
    </source>
</evidence>
<proteinExistence type="predicted"/>
<feature type="repeat" description="NHL" evidence="2">
    <location>
        <begin position="151"/>
        <end position="185"/>
    </location>
</feature>
<evidence type="ECO:0008006" key="5">
    <source>
        <dbReference type="Google" id="ProtNLM"/>
    </source>
</evidence>
<dbReference type="Gene3D" id="2.120.10.30">
    <property type="entry name" value="TolB, C-terminal domain"/>
    <property type="match status" value="1"/>
</dbReference>
<protein>
    <recommendedName>
        <fullName evidence="5">NHL repeat-containing protein</fullName>
    </recommendedName>
</protein>
<organism evidence="3 4">
    <name type="scientific">Mucilaginibacter sabulilitoris</name>
    <dbReference type="NCBI Taxonomy" id="1173583"/>
    <lineage>
        <taxon>Bacteria</taxon>
        <taxon>Pseudomonadati</taxon>
        <taxon>Bacteroidota</taxon>
        <taxon>Sphingobacteriia</taxon>
        <taxon>Sphingobacteriales</taxon>
        <taxon>Sphingobacteriaceae</taxon>
        <taxon>Mucilaginibacter</taxon>
    </lineage>
</organism>
<evidence type="ECO:0000256" key="2">
    <source>
        <dbReference type="PROSITE-ProRule" id="PRU00504"/>
    </source>
</evidence>
<dbReference type="EMBL" id="CP139558">
    <property type="protein sequence ID" value="WPU96305.1"/>
    <property type="molecule type" value="Genomic_DNA"/>
</dbReference>
<dbReference type="SUPFAM" id="SSF63829">
    <property type="entry name" value="Calcium-dependent phosphotriesterase"/>
    <property type="match status" value="1"/>
</dbReference>
<accession>A0ABZ0TXY8</accession>
<dbReference type="RefSeq" id="WP_321565404.1">
    <property type="nucleotide sequence ID" value="NZ_CP139558.1"/>
</dbReference>
<dbReference type="InterPro" id="IPR001258">
    <property type="entry name" value="NHL_repeat"/>
</dbReference>
<evidence type="ECO:0000313" key="4">
    <source>
        <dbReference type="Proteomes" id="UP001324380"/>
    </source>
</evidence>
<gene>
    <name evidence="3" type="ORF">SNE25_12330</name>
</gene>
<keyword evidence="4" id="KW-1185">Reference proteome</keyword>
<sequence length="355" mass="38559">MKNLSCKYSLFFAYAFILLILQSCKKTESLPSPATDSTESTISNNLSVLSATPPDSLFDKILTPRTSANPRPITSGYKICSDSKGNLYVSGIPYIRKITPQGVVSQFGPALNANGIKAAKNGDIYIVGLNNNTRGLAKISPGGVVSYITLTGQQLQDPTDLALADDGTIYVTDEKLHQVLKITPDRVCTPLAGSQTAVGSADGVGSKAHFTNPYNIKLAADGVLWVVDGNEVDPAGRTIRKVTLSGAVSTKFRLPNNFLNDYIFDIAVAKRDRNFNPSPYESIFILYRSGKVSHWGTNGVETPLNIYANEGNATGVYTKVKYGETTAICIHENAIYIPESYNYYNFVVRKITKTK</sequence>
<name>A0ABZ0TXY8_9SPHI</name>
<dbReference type="PROSITE" id="PS51257">
    <property type="entry name" value="PROKAR_LIPOPROTEIN"/>
    <property type="match status" value="1"/>
</dbReference>
<evidence type="ECO:0000313" key="3">
    <source>
        <dbReference type="EMBL" id="WPU96305.1"/>
    </source>
</evidence>
<dbReference type="Proteomes" id="UP001324380">
    <property type="component" value="Chromosome"/>
</dbReference>
<keyword evidence="1" id="KW-0677">Repeat</keyword>
<dbReference type="InterPro" id="IPR011042">
    <property type="entry name" value="6-blade_b-propeller_TolB-like"/>
</dbReference>
<reference evidence="3 4" key="1">
    <citation type="submission" date="2023-11" db="EMBL/GenBank/DDBJ databases">
        <title>Analysis of the Genomes of Mucilaginibacter gossypii cycad 4 and M. sabulilitoris SNA2: microbes with the potential for plant growth promotion.</title>
        <authorList>
            <person name="Hirsch A.M."/>
            <person name="Humm E."/>
            <person name="Rubbi M."/>
            <person name="Del Vecchio G."/>
            <person name="Ha S.M."/>
            <person name="Pellegrini M."/>
            <person name="Gunsalus R.P."/>
        </authorList>
    </citation>
    <scope>NUCLEOTIDE SEQUENCE [LARGE SCALE GENOMIC DNA]</scope>
    <source>
        <strain evidence="3 4">SNA2</strain>
    </source>
</reference>